<dbReference type="InterPro" id="IPR012934">
    <property type="entry name" value="Znf_AD"/>
</dbReference>
<dbReference type="Gene3D" id="3.40.1800.20">
    <property type="match status" value="1"/>
</dbReference>
<dbReference type="GO" id="GO:0005634">
    <property type="term" value="C:nucleus"/>
    <property type="evidence" value="ECO:0007669"/>
    <property type="project" value="InterPro"/>
</dbReference>
<dbReference type="SMART" id="SM00868">
    <property type="entry name" value="zf-AD"/>
    <property type="match status" value="1"/>
</dbReference>
<evidence type="ECO:0000259" key="2">
    <source>
        <dbReference type="PROSITE" id="PS51915"/>
    </source>
</evidence>
<comment type="caution">
    <text evidence="3">The sequence shown here is derived from an EMBL/GenBank/DDBJ whole genome shotgun (WGS) entry which is preliminary data.</text>
</comment>
<keyword evidence="4" id="KW-1185">Reference proteome</keyword>
<name>A0AAU9ULN4_EUPED</name>
<feature type="binding site" evidence="1">
    <location>
        <position position="70"/>
    </location>
    <ligand>
        <name>Zn(2+)</name>
        <dbReference type="ChEBI" id="CHEBI:29105"/>
    </ligand>
</feature>
<feature type="domain" description="ZAD" evidence="2">
    <location>
        <begin position="13"/>
        <end position="94"/>
    </location>
</feature>
<dbReference type="Proteomes" id="UP001153954">
    <property type="component" value="Unassembled WGS sequence"/>
</dbReference>
<accession>A0AAU9ULN4</accession>
<dbReference type="PROSITE" id="PS51915">
    <property type="entry name" value="ZAD"/>
    <property type="match status" value="1"/>
</dbReference>
<evidence type="ECO:0000313" key="4">
    <source>
        <dbReference type="Proteomes" id="UP001153954"/>
    </source>
</evidence>
<keyword evidence="1" id="KW-0862">Zinc</keyword>
<feature type="binding site" evidence="1">
    <location>
        <position position="15"/>
    </location>
    <ligand>
        <name>Zn(2+)</name>
        <dbReference type="ChEBI" id="CHEBI:29105"/>
    </ligand>
</feature>
<dbReference type="EMBL" id="CAKOGL010000023">
    <property type="protein sequence ID" value="CAH2100579.1"/>
    <property type="molecule type" value="Genomic_DNA"/>
</dbReference>
<organism evidence="3 4">
    <name type="scientific">Euphydryas editha</name>
    <name type="common">Edith's checkerspot</name>
    <dbReference type="NCBI Taxonomy" id="104508"/>
    <lineage>
        <taxon>Eukaryota</taxon>
        <taxon>Metazoa</taxon>
        <taxon>Ecdysozoa</taxon>
        <taxon>Arthropoda</taxon>
        <taxon>Hexapoda</taxon>
        <taxon>Insecta</taxon>
        <taxon>Pterygota</taxon>
        <taxon>Neoptera</taxon>
        <taxon>Endopterygota</taxon>
        <taxon>Lepidoptera</taxon>
        <taxon>Glossata</taxon>
        <taxon>Ditrysia</taxon>
        <taxon>Papilionoidea</taxon>
        <taxon>Nymphalidae</taxon>
        <taxon>Nymphalinae</taxon>
        <taxon>Euphydryas</taxon>
    </lineage>
</organism>
<keyword evidence="1" id="KW-0479">Metal-binding</keyword>
<evidence type="ECO:0000256" key="1">
    <source>
        <dbReference type="PROSITE-ProRule" id="PRU01263"/>
    </source>
</evidence>
<dbReference type="SUPFAM" id="SSF57716">
    <property type="entry name" value="Glucocorticoid receptor-like (DNA-binding domain)"/>
    <property type="match status" value="1"/>
</dbReference>
<dbReference type="AlphaFoldDB" id="A0AAU9ULN4"/>
<keyword evidence="1" id="KW-0863">Zinc-finger</keyword>
<evidence type="ECO:0000313" key="3">
    <source>
        <dbReference type="EMBL" id="CAH2100579.1"/>
    </source>
</evidence>
<dbReference type="GO" id="GO:0008270">
    <property type="term" value="F:zinc ion binding"/>
    <property type="evidence" value="ECO:0007669"/>
    <property type="project" value="UniProtKB-UniRule"/>
</dbReference>
<feature type="binding site" evidence="1">
    <location>
        <position position="18"/>
    </location>
    <ligand>
        <name>Zn(2+)</name>
        <dbReference type="ChEBI" id="CHEBI:29105"/>
    </ligand>
</feature>
<sequence>MEFDVISVKESPGLCRCCLSEGGYKDLGSEYTWMDETEVYADMLLECFDISISQYIEGPNDPKCLICEVCITRLRDACNFKKQVLESEKKFVDMVGRGEFKSEVIQSQEDMKVEIVLEPQGVEKTEVEYLDENIDYDVIQYQEDMKVEMVFEPQGVEETEAVYLDVDINYDGILLFIITN</sequence>
<protein>
    <recommendedName>
        <fullName evidence="2">ZAD domain-containing protein</fullName>
    </recommendedName>
</protein>
<proteinExistence type="predicted"/>
<dbReference type="Pfam" id="PF07776">
    <property type="entry name" value="zf-AD"/>
    <property type="match status" value="1"/>
</dbReference>
<reference evidence="3" key="1">
    <citation type="submission" date="2022-03" db="EMBL/GenBank/DDBJ databases">
        <authorList>
            <person name="Tunstrom K."/>
        </authorList>
    </citation>
    <scope>NUCLEOTIDE SEQUENCE</scope>
</reference>
<feature type="binding site" evidence="1">
    <location>
        <position position="67"/>
    </location>
    <ligand>
        <name>Zn(2+)</name>
        <dbReference type="ChEBI" id="CHEBI:29105"/>
    </ligand>
</feature>
<gene>
    <name evidence="3" type="ORF">EEDITHA_LOCUS15425</name>
</gene>